<evidence type="ECO:0000256" key="1">
    <source>
        <dbReference type="ARBA" id="ARBA00010876"/>
    </source>
</evidence>
<dbReference type="SUPFAM" id="SSF55120">
    <property type="entry name" value="Pseudouridine synthase"/>
    <property type="match status" value="1"/>
</dbReference>
<sequence>MRLQTKPYQEALSRLATKVSALPASRRRDQRLKHLRKAARVSDSHLTRTSWRILSHEVRGGEPVTRVELTPVTGKTHQLRLACVHGLGSAIVGDAGYAGGGGGGAGMCLHAREIVFEHPEAGVGLVRARSLVPF</sequence>
<dbReference type="PANTHER" id="PTHR21600">
    <property type="entry name" value="MITOCHONDRIAL RNA PSEUDOURIDINE SYNTHASE"/>
    <property type="match status" value="1"/>
</dbReference>
<evidence type="ECO:0000313" key="3">
    <source>
        <dbReference type="Proteomes" id="UP001165060"/>
    </source>
</evidence>
<evidence type="ECO:0000313" key="2">
    <source>
        <dbReference type="EMBL" id="GMI18909.1"/>
    </source>
</evidence>
<dbReference type="InterPro" id="IPR050188">
    <property type="entry name" value="RluA_PseudoU_synthase"/>
</dbReference>
<evidence type="ECO:0008006" key="4">
    <source>
        <dbReference type="Google" id="ProtNLM"/>
    </source>
</evidence>
<keyword evidence="3" id="KW-1185">Reference proteome</keyword>
<organism evidence="2 3">
    <name type="scientific">Tetraparma gracilis</name>
    <dbReference type="NCBI Taxonomy" id="2962635"/>
    <lineage>
        <taxon>Eukaryota</taxon>
        <taxon>Sar</taxon>
        <taxon>Stramenopiles</taxon>
        <taxon>Ochrophyta</taxon>
        <taxon>Bolidophyceae</taxon>
        <taxon>Parmales</taxon>
        <taxon>Triparmaceae</taxon>
        <taxon>Tetraparma</taxon>
    </lineage>
</organism>
<dbReference type="PANTHER" id="PTHR21600:SF87">
    <property type="entry name" value="RNA PSEUDOURIDYLATE SYNTHASE DOMAIN-CONTAINING PROTEIN 1"/>
    <property type="match status" value="1"/>
</dbReference>
<gene>
    <name evidence="2" type="ORF">TeGR_g3902</name>
</gene>
<reference evidence="2 3" key="1">
    <citation type="journal article" date="2023" name="Commun. Biol.">
        <title>Genome analysis of Parmales, the sister group of diatoms, reveals the evolutionary specialization of diatoms from phago-mixotrophs to photoautotrophs.</title>
        <authorList>
            <person name="Ban H."/>
            <person name="Sato S."/>
            <person name="Yoshikawa S."/>
            <person name="Yamada K."/>
            <person name="Nakamura Y."/>
            <person name="Ichinomiya M."/>
            <person name="Sato N."/>
            <person name="Blanc-Mathieu R."/>
            <person name="Endo H."/>
            <person name="Kuwata A."/>
            <person name="Ogata H."/>
        </authorList>
    </citation>
    <scope>NUCLEOTIDE SEQUENCE [LARGE SCALE GENOMIC DNA]</scope>
</reference>
<name>A0ABQ6M3G5_9STRA</name>
<comment type="similarity">
    <text evidence="1">Belongs to the pseudouridine synthase RluA family.</text>
</comment>
<dbReference type="InterPro" id="IPR020103">
    <property type="entry name" value="PsdUridine_synth_cat_dom_sf"/>
</dbReference>
<proteinExistence type="inferred from homology"/>
<protein>
    <recommendedName>
        <fullName evidence="4">Pseudouridine synthase RsuA/RluA-like domain-containing protein</fullName>
    </recommendedName>
</protein>
<accession>A0ABQ6M3G5</accession>
<comment type="caution">
    <text evidence="2">The sequence shown here is derived from an EMBL/GenBank/DDBJ whole genome shotgun (WGS) entry which is preliminary data.</text>
</comment>
<dbReference type="Gene3D" id="3.30.2350.10">
    <property type="entry name" value="Pseudouridine synthase"/>
    <property type="match status" value="1"/>
</dbReference>
<dbReference type="EMBL" id="BRYB01003648">
    <property type="protein sequence ID" value="GMI18909.1"/>
    <property type="molecule type" value="Genomic_DNA"/>
</dbReference>
<dbReference type="Proteomes" id="UP001165060">
    <property type="component" value="Unassembled WGS sequence"/>
</dbReference>